<dbReference type="Pfam" id="PF00105">
    <property type="entry name" value="zf-C4"/>
    <property type="match status" value="1"/>
</dbReference>
<keyword evidence="5" id="KW-0238">DNA-binding</keyword>
<dbReference type="InterPro" id="IPR050234">
    <property type="entry name" value="Nuclear_hormone_rcpt_NR1"/>
</dbReference>
<keyword evidence="8" id="KW-0539">Nucleus</keyword>
<dbReference type="PROSITE" id="PS51843">
    <property type="entry name" value="NR_LBD"/>
    <property type="match status" value="1"/>
</dbReference>
<dbReference type="AlphaFoldDB" id="A0A0A7ENU8"/>
<dbReference type="GO" id="GO:0008270">
    <property type="term" value="F:zinc ion binding"/>
    <property type="evidence" value="ECO:0007669"/>
    <property type="project" value="UniProtKB-KW"/>
</dbReference>
<dbReference type="PANTHER" id="PTHR24082">
    <property type="entry name" value="NUCLEAR HORMONE RECEPTOR"/>
    <property type="match status" value="1"/>
</dbReference>
<keyword evidence="4" id="KW-0805">Transcription regulation</keyword>
<evidence type="ECO:0000256" key="8">
    <source>
        <dbReference type="ARBA" id="ARBA00023242"/>
    </source>
</evidence>
<dbReference type="GO" id="GO:0090575">
    <property type="term" value="C:RNA polymerase II transcription regulator complex"/>
    <property type="evidence" value="ECO:0007669"/>
    <property type="project" value="TreeGrafter"/>
</dbReference>
<dbReference type="SUPFAM" id="SSF57716">
    <property type="entry name" value="Glucocorticoid receptor-like (DNA-binding domain)"/>
    <property type="match status" value="1"/>
</dbReference>
<keyword evidence="2" id="KW-0863">Zinc-finger</keyword>
<dbReference type="PROSITE" id="PS00031">
    <property type="entry name" value="NUCLEAR_REC_DBD_1"/>
    <property type="match status" value="1"/>
</dbReference>
<dbReference type="InterPro" id="IPR000536">
    <property type="entry name" value="Nucl_hrmn_rcpt_lig-bd"/>
</dbReference>
<evidence type="ECO:0000256" key="4">
    <source>
        <dbReference type="ARBA" id="ARBA00023015"/>
    </source>
</evidence>
<evidence type="ECO:0000259" key="10">
    <source>
        <dbReference type="PROSITE" id="PS51843"/>
    </source>
</evidence>
<evidence type="ECO:0000313" key="11">
    <source>
        <dbReference type="EMBL" id="AIY67763.1"/>
    </source>
</evidence>
<dbReference type="GO" id="GO:0000978">
    <property type="term" value="F:RNA polymerase II cis-regulatory region sequence-specific DNA binding"/>
    <property type="evidence" value="ECO:0007669"/>
    <property type="project" value="TreeGrafter"/>
</dbReference>
<keyword evidence="3" id="KW-0862">Zinc</keyword>
<keyword evidence="6" id="KW-0804">Transcription</keyword>
<protein>
    <submittedName>
        <fullName evidence="11">HR97a-like receptor 4</fullName>
    </submittedName>
</protein>
<keyword evidence="7 11" id="KW-0675">Receptor</keyword>
<sequence length="448" mass="51346">MGDFDFDQSLESFITDQFICDILTQEPLEPFDLIDEEEPSSNSPISSNDSLPIKIKRSSSSSLQIQCPRLCHVCNLPAGKHNYYGGQVCESCRAFFRRSIQNQTHPIYHCKAKKCCIIDSKSRKSCAWCRFQKCLLAGMNPKWIITDQERKFKLEAKQSKIMKAKMKQEIVPIQRPVELKFTVEEKLKVERLSKYARKFKVSVLANHLAQDIAPLKTLWKLALNLETPSVDFIHFLEEKETTIFRTIALGLEEMTDLDSEDRETLVQRNSTAFFALIMSIYFNPGDFARHLEDVTEALDIALQANDPNPDLKNAVETLEVIKMSNFPGLSFETFYSNCPNKDENLSNAQRNIMNKIQSALREMPNKPIDAIIICIVILNLIFLSDGSSPLKDGKKVERIQNDQIFMLHRYLRSKYGDKASGKMGKLVMLMSYTQESYSLHRQLISLSL</sequence>
<reference evidence="11" key="1">
    <citation type="journal article" date="2014" name="BMC Genomics">
        <title>Genome-wide identification of nuclear receptor (NR) superfamily genes in the copepod Tigriopus japonicus.</title>
        <authorList>
            <person name="Hwang D.S."/>
            <person name="Lee B.Y."/>
            <person name="Kim H.S."/>
            <person name="Lee M.C."/>
            <person name="Kyung D.H."/>
            <person name="Om A.S."/>
            <person name="Rhee J.S."/>
            <person name="Lee J.S."/>
        </authorList>
    </citation>
    <scope>NUCLEOTIDE SEQUENCE</scope>
</reference>
<keyword evidence="1" id="KW-0479">Metal-binding</keyword>
<dbReference type="SMART" id="SM00399">
    <property type="entry name" value="ZnF_C4"/>
    <property type="match status" value="1"/>
</dbReference>
<accession>A0A0A7ENU8</accession>
<dbReference type="CDD" id="cd06916">
    <property type="entry name" value="NR_DBD_like"/>
    <property type="match status" value="1"/>
</dbReference>
<evidence type="ECO:0000256" key="1">
    <source>
        <dbReference type="ARBA" id="ARBA00022723"/>
    </source>
</evidence>
<feature type="domain" description="Nuclear receptor" evidence="9">
    <location>
        <begin position="68"/>
        <end position="146"/>
    </location>
</feature>
<dbReference type="PANTHER" id="PTHR24082:SF507">
    <property type="entry name" value="BILE ACID RECEPTOR-RELATED"/>
    <property type="match status" value="1"/>
</dbReference>
<evidence type="ECO:0000256" key="7">
    <source>
        <dbReference type="ARBA" id="ARBA00023170"/>
    </source>
</evidence>
<evidence type="ECO:0000256" key="5">
    <source>
        <dbReference type="ARBA" id="ARBA00023125"/>
    </source>
</evidence>
<dbReference type="GO" id="GO:0004879">
    <property type="term" value="F:nuclear receptor activity"/>
    <property type="evidence" value="ECO:0007669"/>
    <property type="project" value="TreeGrafter"/>
</dbReference>
<dbReference type="InterPro" id="IPR013087">
    <property type="entry name" value="Znf_C2H2_type"/>
</dbReference>
<evidence type="ECO:0000256" key="3">
    <source>
        <dbReference type="ARBA" id="ARBA00022833"/>
    </source>
</evidence>
<evidence type="ECO:0000259" key="9">
    <source>
        <dbReference type="PROSITE" id="PS51030"/>
    </source>
</evidence>
<proteinExistence type="evidence at transcript level"/>
<dbReference type="Gene3D" id="1.10.565.10">
    <property type="entry name" value="Retinoid X Receptor"/>
    <property type="match status" value="1"/>
</dbReference>
<dbReference type="InterPro" id="IPR035500">
    <property type="entry name" value="NHR-like_dom_sf"/>
</dbReference>
<dbReference type="InterPro" id="IPR013088">
    <property type="entry name" value="Znf_NHR/GATA"/>
</dbReference>
<reference evidence="11" key="2">
    <citation type="submission" date="2014-09" db="EMBL/GenBank/DDBJ databases">
        <authorList>
            <person name="Lee J.-S."/>
            <person name="Hwang D.-S."/>
        </authorList>
    </citation>
    <scope>NUCLEOTIDE SEQUENCE</scope>
</reference>
<dbReference type="GO" id="GO:0030154">
    <property type="term" value="P:cell differentiation"/>
    <property type="evidence" value="ECO:0007669"/>
    <property type="project" value="TreeGrafter"/>
</dbReference>
<dbReference type="Gene3D" id="3.30.50.10">
    <property type="entry name" value="Erythroid Transcription Factor GATA-1, subunit A"/>
    <property type="match status" value="1"/>
</dbReference>
<name>A0A0A7ENU8_TIGJA</name>
<dbReference type="EMBL" id="KM676402">
    <property type="protein sequence ID" value="AIY67763.1"/>
    <property type="molecule type" value="mRNA"/>
</dbReference>
<evidence type="ECO:0000256" key="6">
    <source>
        <dbReference type="ARBA" id="ARBA00023163"/>
    </source>
</evidence>
<evidence type="ECO:0000256" key="2">
    <source>
        <dbReference type="ARBA" id="ARBA00022771"/>
    </source>
</evidence>
<dbReference type="PROSITE" id="PS00028">
    <property type="entry name" value="ZINC_FINGER_C2H2_1"/>
    <property type="match status" value="1"/>
</dbReference>
<dbReference type="GO" id="GO:0000122">
    <property type="term" value="P:negative regulation of transcription by RNA polymerase II"/>
    <property type="evidence" value="ECO:0007669"/>
    <property type="project" value="TreeGrafter"/>
</dbReference>
<dbReference type="SUPFAM" id="SSF48508">
    <property type="entry name" value="Nuclear receptor ligand-binding domain"/>
    <property type="match status" value="1"/>
</dbReference>
<dbReference type="PRINTS" id="PR00047">
    <property type="entry name" value="STROIDFINGER"/>
</dbReference>
<feature type="domain" description="NR LBD" evidence="10">
    <location>
        <begin position="200"/>
        <end position="448"/>
    </location>
</feature>
<dbReference type="PROSITE" id="PS51030">
    <property type="entry name" value="NUCLEAR_REC_DBD_2"/>
    <property type="match status" value="1"/>
</dbReference>
<dbReference type="InterPro" id="IPR001628">
    <property type="entry name" value="Znf_hrmn_rcpt"/>
</dbReference>
<dbReference type="GO" id="GO:0045944">
    <property type="term" value="P:positive regulation of transcription by RNA polymerase II"/>
    <property type="evidence" value="ECO:0007669"/>
    <property type="project" value="TreeGrafter"/>
</dbReference>
<organism evidence="11">
    <name type="scientific">Tigriopus japonicus</name>
    <name type="common">Copepod</name>
    <dbReference type="NCBI Taxonomy" id="158387"/>
    <lineage>
        <taxon>Eukaryota</taxon>
        <taxon>Metazoa</taxon>
        <taxon>Ecdysozoa</taxon>
        <taxon>Arthropoda</taxon>
        <taxon>Crustacea</taxon>
        <taxon>Multicrustacea</taxon>
        <taxon>Hexanauplia</taxon>
        <taxon>Copepoda</taxon>
        <taxon>Harpacticoida</taxon>
        <taxon>Harpacticidae</taxon>
        <taxon>Tigriopus</taxon>
    </lineage>
</organism>